<dbReference type="AlphaFoldDB" id="A0A0F9PHD2"/>
<dbReference type="CDD" id="cd16403">
    <property type="entry name" value="ParB_N_like_MT"/>
    <property type="match status" value="1"/>
</dbReference>
<dbReference type="Pfam" id="PF01555">
    <property type="entry name" value="N6_N4_Mtase"/>
    <property type="match status" value="1"/>
</dbReference>
<keyword evidence="2" id="KW-0808">Transferase</keyword>
<accession>A0A0F9PHD2</accession>
<feature type="domain" description="ParB-like N-terminal" evidence="3">
    <location>
        <begin position="8"/>
        <end position="94"/>
    </location>
</feature>
<evidence type="ECO:0000256" key="1">
    <source>
        <dbReference type="ARBA" id="ARBA00022603"/>
    </source>
</evidence>
<dbReference type="InterPro" id="IPR002941">
    <property type="entry name" value="DNA_methylase_N4/N6"/>
</dbReference>
<dbReference type="GO" id="GO:0045881">
    <property type="term" value="P:positive regulation of sporulation resulting in formation of a cellular spore"/>
    <property type="evidence" value="ECO:0007669"/>
    <property type="project" value="TreeGrafter"/>
</dbReference>
<reference evidence="4" key="1">
    <citation type="journal article" date="2015" name="Nature">
        <title>Complex archaea that bridge the gap between prokaryotes and eukaryotes.</title>
        <authorList>
            <person name="Spang A."/>
            <person name="Saw J.H."/>
            <person name="Jorgensen S.L."/>
            <person name="Zaremba-Niedzwiedzka K."/>
            <person name="Martijn J."/>
            <person name="Lind A.E."/>
            <person name="van Eijk R."/>
            <person name="Schleper C."/>
            <person name="Guy L."/>
            <person name="Ettema T.J."/>
        </authorList>
    </citation>
    <scope>NUCLEOTIDE SEQUENCE</scope>
</reference>
<dbReference type="PIRSF" id="PIRSF036758">
    <property type="entry name" value="Aden_M_ParB"/>
    <property type="match status" value="1"/>
</dbReference>
<dbReference type="SUPFAM" id="SSF110849">
    <property type="entry name" value="ParB/Sulfiredoxin"/>
    <property type="match status" value="1"/>
</dbReference>
<evidence type="ECO:0000256" key="2">
    <source>
        <dbReference type="ARBA" id="ARBA00022679"/>
    </source>
</evidence>
<dbReference type="PRINTS" id="PR00508">
    <property type="entry name" value="S21N4MTFRASE"/>
</dbReference>
<dbReference type="InterPro" id="IPR050336">
    <property type="entry name" value="Chromosome_partition/occlusion"/>
</dbReference>
<dbReference type="InterPro" id="IPR036086">
    <property type="entry name" value="ParB/Sulfiredoxin_sf"/>
</dbReference>
<dbReference type="PANTHER" id="PTHR33375">
    <property type="entry name" value="CHROMOSOME-PARTITIONING PROTEIN PARB-RELATED"/>
    <property type="match status" value="1"/>
</dbReference>
<proteinExistence type="predicted"/>
<evidence type="ECO:0000259" key="3">
    <source>
        <dbReference type="SMART" id="SM00470"/>
    </source>
</evidence>
<evidence type="ECO:0000313" key="4">
    <source>
        <dbReference type="EMBL" id="KKN29569.1"/>
    </source>
</evidence>
<dbReference type="SMART" id="SM00470">
    <property type="entry name" value="ParB"/>
    <property type="match status" value="1"/>
</dbReference>
<comment type="caution">
    <text evidence="4">The sequence shown here is derived from an EMBL/GenBank/DDBJ whole genome shotgun (WGS) entry which is preliminary data.</text>
</comment>
<gene>
    <name evidence="4" type="ORF">LCGC14_0842840</name>
</gene>
<dbReference type="Gene3D" id="3.40.50.150">
    <property type="entry name" value="Vaccinia Virus protein VP39"/>
    <property type="match status" value="1"/>
</dbReference>
<dbReference type="InterPro" id="IPR001091">
    <property type="entry name" value="RM_Methyltransferase"/>
</dbReference>
<organism evidence="4">
    <name type="scientific">marine sediment metagenome</name>
    <dbReference type="NCBI Taxonomy" id="412755"/>
    <lineage>
        <taxon>unclassified sequences</taxon>
        <taxon>metagenomes</taxon>
        <taxon>ecological metagenomes</taxon>
    </lineage>
</organism>
<dbReference type="GO" id="GO:0003677">
    <property type="term" value="F:DNA binding"/>
    <property type="evidence" value="ECO:0007669"/>
    <property type="project" value="InterPro"/>
</dbReference>
<dbReference type="EMBL" id="LAZR01002477">
    <property type="protein sequence ID" value="KKN29569.1"/>
    <property type="molecule type" value="Genomic_DNA"/>
</dbReference>
<sequence>MTGALRIEYHSVATLVPYARNARTHDDAQVAQIAASIQEFGWTNPVLIDGAGGIIAGHGRVLAALLLGIEKIPCIQLGHLSEAQRRAYALADNKIALNAGWDEEMLAAELVDLEAFGFDLDLTGFAAEEILALTASQEASEGETPADEAPGPPAFPVARPGDLWLLGRHRVFCGDATVPAHVARLLGRAKPHLMVTDPPYGVEYDPGWRKKAGISSEDAAVGSVSNDDRADWRQAWALFPGSVAYVWHGGLAAPVVFDSLRACGFEARAQIVWIKTRPVISRGHYNWQHETAVYAQKPDQEDRWRFSQEHELSAYAVKKGETGAWNGGHKQSTVWFIEHMKSETGHGTQKPVECMRRPIVNNSTPGAEVYDPFLGSGTTIIAAEMEGRRCLGLEIDPAYVDVIVQRWQDFVAAAAMLEGDGRTFEEVAIERRAEIETAEAGELRIQEIAQ</sequence>
<dbReference type="SUPFAM" id="SSF53335">
    <property type="entry name" value="S-adenosyl-L-methionine-dependent methyltransferases"/>
    <property type="match status" value="1"/>
</dbReference>
<protein>
    <recommendedName>
        <fullName evidence="3">ParB-like N-terminal domain-containing protein</fullName>
    </recommendedName>
</protein>
<dbReference type="GO" id="GO:0007059">
    <property type="term" value="P:chromosome segregation"/>
    <property type="evidence" value="ECO:0007669"/>
    <property type="project" value="TreeGrafter"/>
</dbReference>
<keyword evidence="1" id="KW-0489">Methyltransferase</keyword>
<dbReference type="InterPro" id="IPR015840">
    <property type="entry name" value="DNA_MeTrfase_ParB"/>
</dbReference>
<dbReference type="PANTHER" id="PTHR33375:SF1">
    <property type="entry name" value="CHROMOSOME-PARTITIONING PROTEIN PARB-RELATED"/>
    <property type="match status" value="1"/>
</dbReference>
<dbReference type="Pfam" id="PF02195">
    <property type="entry name" value="ParB_N"/>
    <property type="match status" value="1"/>
</dbReference>
<dbReference type="Gene3D" id="3.90.1530.10">
    <property type="entry name" value="Conserved hypothetical protein from pyrococcus furiosus pfu- 392566-001, ParB domain"/>
    <property type="match status" value="1"/>
</dbReference>
<dbReference type="GO" id="GO:0005694">
    <property type="term" value="C:chromosome"/>
    <property type="evidence" value="ECO:0007669"/>
    <property type="project" value="TreeGrafter"/>
</dbReference>
<dbReference type="InterPro" id="IPR029063">
    <property type="entry name" value="SAM-dependent_MTases_sf"/>
</dbReference>
<name>A0A0F9PHD2_9ZZZZ</name>
<dbReference type="GO" id="GO:0032259">
    <property type="term" value="P:methylation"/>
    <property type="evidence" value="ECO:0007669"/>
    <property type="project" value="UniProtKB-KW"/>
</dbReference>
<dbReference type="InterPro" id="IPR003115">
    <property type="entry name" value="ParB_N"/>
</dbReference>
<dbReference type="GO" id="GO:0008170">
    <property type="term" value="F:N-methyltransferase activity"/>
    <property type="evidence" value="ECO:0007669"/>
    <property type="project" value="InterPro"/>
</dbReference>